<dbReference type="PANTHER" id="PTHR30471">
    <property type="entry name" value="DNA REPAIR PROTEIN RADC"/>
    <property type="match status" value="1"/>
</dbReference>
<dbReference type="EMBL" id="OB661744">
    <property type="protein sequence ID" value="CAD7228887.1"/>
    <property type="molecule type" value="Genomic_DNA"/>
</dbReference>
<accession>A0A7R8ZQX5</accession>
<dbReference type="InterPro" id="IPR001405">
    <property type="entry name" value="UPF0758"/>
</dbReference>
<gene>
    <name evidence="1" type="ORF">CTOB1V02_LOCUS6765</name>
</gene>
<sequence>MPKQYDLFIVNVASTSHHYVTDFAPARAPCPIESVPWMTGRRIATNQQQMSIDEARQVIFDSVHNDYANKIGDREAAAEIFSALIGNAADEHIAAIFLDTRGRVITAEILFHGTINTTTVHIRAIVRRALMVNASSIVLAHNHPSGITEPSLPDIDITNDIIVLNGRRSASITTSSPPAPAGEHCG</sequence>
<dbReference type="InterPro" id="IPR020891">
    <property type="entry name" value="UPF0758_CS"/>
</dbReference>
<dbReference type="InterPro" id="IPR037518">
    <property type="entry name" value="MPN"/>
</dbReference>
<dbReference type="Gene3D" id="3.40.140.10">
    <property type="entry name" value="Cytidine Deaminase, domain 2"/>
    <property type="match status" value="1"/>
</dbReference>
<dbReference type="CDD" id="cd08071">
    <property type="entry name" value="MPN_DUF2466"/>
    <property type="match status" value="1"/>
</dbReference>
<organism evidence="1">
    <name type="scientific">Cyprideis torosa</name>
    <dbReference type="NCBI Taxonomy" id="163714"/>
    <lineage>
        <taxon>Eukaryota</taxon>
        <taxon>Metazoa</taxon>
        <taxon>Ecdysozoa</taxon>
        <taxon>Arthropoda</taxon>
        <taxon>Crustacea</taxon>
        <taxon>Oligostraca</taxon>
        <taxon>Ostracoda</taxon>
        <taxon>Podocopa</taxon>
        <taxon>Podocopida</taxon>
        <taxon>Cytherocopina</taxon>
        <taxon>Cytheroidea</taxon>
        <taxon>Cytherideidae</taxon>
        <taxon>Cyprideis</taxon>
    </lineage>
</organism>
<dbReference type="PROSITE" id="PS50249">
    <property type="entry name" value="MPN"/>
    <property type="match status" value="1"/>
</dbReference>
<proteinExistence type="predicted"/>
<evidence type="ECO:0000313" key="1">
    <source>
        <dbReference type="EMBL" id="CAD7228887.1"/>
    </source>
</evidence>
<protein>
    <submittedName>
        <fullName evidence="1">Uncharacterized protein</fullName>
    </submittedName>
</protein>
<dbReference type="InterPro" id="IPR025657">
    <property type="entry name" value="RadC_JAB"/>
</dbReference>
<dbReference type="PANTHER" id="PTHR30471:SF3">
    <property type="entry name" value="UPF0758 PROTEIN YEES-RELATED"/>
    <property type="match status" value="1"/>
</dbReference>
<dbReference type="AlphaFoldDB" id="A0A7R8ZQX5"/>
<reference evidence="1" key="1">
    <citation type="submission" date="2020-11" db="EMBL/GenBank/DDBJ databases">
        <authorList>
            <person name="Tran Van P."/>
        </authorList>
    </citation>
    <scope>NUCLEOTIDE SEQUENCE</scope>
</reference>
<name>A0A7R8ZQX5_9CRUS</name>
<dbReference type="PROSITE" id="PS01302">
    <property type="entry name" value="UPF0758"/>
    <property type="match status" value="1"/>
</dbReference>
<dbReference type="Pfam" id="PF04002">
    <property type="entry name" value="RadC"/>
    <property type="match status" value="1"/>
</dbReference>
<dbReference type="OrthoDB" id="8115169at2759"/>